<organism evidence="3 4">
    <name type="scientific">Triangularia setosa</name>
    <dbReference type="NCBI Taxonomy" id="2587417"/>
    <lineage>
        <taxon>Eukaryota</taxon>
        <taxon>Fungi</taxon>
        <taxon>Dikarya</taxon>
        <taxon>Ascomycota</taxon>
        <taxon>Pezizomycotina</taxon>
        <taxon>Sordariomycetes</taxon>
        <taxon>Sordariomycetidae</taxon>
        <taxon>Sordariales</taxon>
        <taxon>Podosporaceae</taxon>
        <taxon>Triangularia</taxon>
    </lineage>
</organism>
<comment type="caution">
    <text evidence="3">The sequence shown here is derived from an EMBL/GenBank/DDBJ whole genome shotgun (WGS) entry which is preliminary data.</text>
</comment>
<dbReference type="InterPro" id="IPR000300">
    <property type="entry name" value="IPPc"/>
</dbReference>
<feature type="compositionally biased region" description="Polar residues" evidence="1">
    <location>
        <begin position="14"/>
        <end position="29"/>
    </location>
</feature>
<dbReference type="InterPro" id="IPR046985">
    <property type="entry name" value="IP5"/>
</dbReference>
<feature type="region of interest" description="Disordered" evidence="1">
    <location>
        <begin position="1"/>
        <end position="29"/>
    </location>
</feature>
<protein>
    <submittedName>
        <fullName evidence="3">Inositol-1,4,5-trisphosphate 5-phosphatase 3</fullName>
    </submittedName>
</protein>
<dbReference type="GO" id="GO:0004439">
    <property type="term" value="F:phosphatidylinositol-4,5-bisphosphate 5-phosphatase activity"/>
    <property type="evidence" value="ECO:0007669"/>
    <property type="project" value="TreeGrafter"/>
</dbReference>
<accession>A0AAN7A686</accession>
<feature type="domain" description="Inositol polyphosphate-related phosphatase" evidence="2">
    <location>
        <begin position="45"/>
        <end position="458"/>
    </location>
</feature>
<feature type="compositionally biased region" description="Basic and acidic residues" evidence="1">
    <location>
        <begin position="497"/>
        <end position="506"/>
    </location>
</feature>
<dbReference type="Pfam" id="PF21310">
    <property type="entry name" value="OCRL-like_ASH"/>
    <property type="match status" value="1"/>
</dbReference>
<dbReference type="InterPro" id="IPR013783">
    <property type="entry name" value="Ig-like_fold"/>
</dbReference>
<feature type="region of interest" description="Disordered" evidence="1">
    <location>
        <begin position="433"/>
        <end position="506"/>
    </location>
</feature>
<dbReference type="Proteomes" id="UP001302321">
    <property type="component" value="Unassembled WGS sequence"/>
</dbReference>
<reference evidence="3" key="1">
    <citation type="journal article" date="2023" name="Mol. Phylogenet. Evol.">
        <title>Genome-scale phylogeny and comparative genomics of the fungal order Sordariales.</title>
        <authorList>
            <person name="Hensen N."/>
            <person name="Bonometti L."/>
            <person name="Westerberg I."/>
            <person name="Brannstrom I.O."/>
            <person name="Guillou S."/>
            <person name="Cros-Aarteil S."/>
            <person name="Calhoun S."/>
            <person name="Haridas S."/>
            <person name="Kuo A."/>
            <person name="Mondo S."/>
            <person name="Pangilinan J."/>
            <person name="Riley R."/>
            <person name="LaButti K."/>
            <person name="Andreopoulos B."/>
            <person name="Lipzen A."/>
            <person name="Chen C."/>
            <person name="Yan M."/>
            <person name="Daum C."/>
            <person name="Ng V."/>
            <person name="Clum A."/>
            <person name="Steindorff A."/>
            <person name="Ohm R.A."/>
            <person name="Martin F."/>
            <person name="Silar P."/>
            <person name="Natvig D.O."/>
            <person name="Lalanne C."/>
            <person name="Gautier V."/>
            <person name="Ament-Velasquez S.L."/>
            <person name="Kruys A."/>
            <person name="Hutchinson M.I."/>
            <person name="Powell A.J."/>
            <person name="Barry K."/>
            <person name="Miller A.N."/>
            <person name="Grigoriev I.V."/>
            <person name="Debuchy R."/>
            <person name="Gladieux P."/>
            <person name="Hiltunen Thoren M."/>
            <person name="Johannesson H."/>
        </authorList>
    </citation>
    <scope>NUCLEOTIDE SEQUENCE</scope>
    <source>
        <strain evidence="3">CBS 892.96</strain>
    </source>
</reference>
<dbReference type="Pfam" id="PF22669">
    <property type="entry name" value="Exo_endo_phos2"/>
    <property type="match status" value="2"/>
</dbReference>
<evidence type="ECO:0000256" key="1">
    <source>
        <dbReference type="SAM" id="MobiDB-lite"/>
    </source>
</evidence>
<feature type="compositionally biased region" description="Acidic residues" evidence="1">
    <location>
        <begin position="337"/>
        <end position="357"/>
    </location>
</feature>
<sequence>MEPSDAEPAPRADSATSEPVELTSTNPQSLSRAVHARRLEYTRRRRIRIKIGTWNVAASPGTDKDLARWFVGGEGLDATQTETKKSSKNGNDQERIDLYVLGLQEINELTAPSQYMTWIYAPDTTAADKWKAALGAGLPDGYQLIATEQLAGMLLLVYASPEVTPIVSNVSTTSVATGALGYLGNKGAVCARIVLGEATNLLFVNCHLASGVESSYIERRIWQVQQVLQYARFEPITIGGIAEDEKGKIGDEDFAFWFGDLNSRLDRLPGDDIRRLLMLHTQGEYDLSKKNLRREDSLEGEGVVVQRLSDSSEDAKESDTTAEQAPVQDLSKPIDQGADDDSFDLPDPDEFPLDPSEDPASLQTTLSSLLPHDQLRRLMKDRKVFHEGWREGAITFLPSYKYDVGTVALFDSSEKQRPPSWCDRILYRTRKEKESYEKTIQEEEESRKRDEEMKAQGMENAADDDQVLFSYDPDNDGDDHPSSSVSPYDAYDENDDSDKQDQESGEQLRLDLYTSHQRITSSDHKPISSIFTLDCDAVVPDLKAKVHAEVARELDRAENEGRPVVTIVVDYQGSRPRSESDVFSRPELAIDFGRVRFWEKMSSSLTLANTGSVPATFAFVEKPTIEDPDVEEHFSWLVTSFVRLDESDDGSGPVDLGKTVTLEPGETVNAHLEVVINSVRQARMLNEGEAALDEVLVLRVMDGRDHFIPVHADWEPTCIGRSVEELIRIRAGGIREFCNTLAKKNGKLGAISYDLPAHHAAPKELFELTEATETLTERVIADAQMLDDCEVPTAPGWPFEEATWAAADKESRTAQVINVIDALDRDERILSMFPPEVPSIQRLEAVSEAFLLFLEGLIDGVITTPLWNRIEKAALPSLAQSVATAVDTPSTEDDKTTILDILATTPNHNICFVFLTTTLTRIAAELAPLTKADLEALKNNDAASRPGLAALGRKSLSFRRSTGPGIQAVVALNKRRAKENKFAEVFGGLVCRGPVLDREKDRKTLEEKQRALIRLFLRRRGE</sequence>
<evidence type="ECO:0000313" key="4">
    <source>
        <dbReference type="Proteomes" id="UP001302321"/>
    </source>
</evidence>
<dbReference type="PANTHER" id="PTHR11200:SF300">
    <property type="entry name" value="TYPE II INOSITOL 1,4,5-TRISPHOSPHATE 5-PHOSPHATASE"/>
    <property type="match status" value="1"/>
</dbReference>
<dbReference type="AlphaFoldDB" id="A0AAN7A686"/>
<evidence type="ECO:0000313" key="3">
    <source>
        <dbReference type="EMBL" id="KAK4174849.1"/>
    </source>
</evidence>
<dbReference type="SUPFAM" id="SSF56219">
    <property type="entry name" value="DNase I-like"/>
    <property type="match status" value="1"/>
</dbReference>
<gene>
    <name evidence="3" type="ORF">QBC36DRAFT_332731</name>
</gene>
<proteinExistence type="predicted"/>
<keyword evidence="4" id="KW-1185">Reference proteome</keyword>
<dbReference type="Gene3D" id="3.60.10.10">
    <property type="entry name" value="Endonuclease/exonuclease/phosphatase"/>
    <property type="match status" value="1"/>
</dbReference>
<dbReference type="GO" id="GO:0046856">
    <property type="term" value="P:phosphatidylinositol dephosphorylation"/>
    <property type="evidence" value="ECO:0007669"/>
    <property type="project" value="InterPro"/>
</dbReference>
<reference evidence="3" key="2">
    <citation type="submission" date="2023-05" db="EMBL/GenBank/DDBJ databases">
        <authorList>
            <consortium name="Lawrence Berkeley National Laboratory"/>
            <person name="Steindorff A."/>
            <person name="Hensen N."/>
            <person name="Bonometti L."/>
            <person name="Westerberg I."/>
            <person name="Brannstrom I.O."/>
            <person name="Guillou S."/>
            <person name="Cros-Aarteil S."/>
            <person name="Calhoun S."/>
            <person name="Haridas S."/>
            <person name="Kuo A."/>
            <person name="Mondo S."/>
            <person name="Pangilinan J."/>
            <person name="Riley R."/>
            <person name="Labutti K."/>
            <person name="Andreopoulos B."/>
            <person name="Lipzen A."/>
            <person name="Chen C."/>
            <person name="Yanf M."/>
            <person name="Daum C."/>
            <person name="Ng V."/>
            <person name="Clum A."/>
            <person name="Ohm R."/>
            <person name="Martin F."/>
            <person name="Silar P."/>
            <person name="Natvig D."/>
            <person name="Lalanne C."/>
            <person name="Gautier V."/>
            <person name="Ament-Velasquez S.L."/>
            <person name="Kruys A."/>
            <person name="Hutchinson M.I."/>
            <person name="Powell A.J."/>
            <person name="Barry K."/>
            <person name="Miller A.N."/>
            <person name="Grigoriev I.V."/>
            <person name="Debuchy R."/>
            <person name="Gladieux P."/>
            <person name="Thoren M.H."/>
            <person name="Johannesson H."/>
        </authorList>
    </citation>
    <scope>NUCLEOTIDE SEQUENCE</scope>
    <source>
        <strain evidence="3">CBS 892.96</strain>
    </source>
</reference>
<name>A0AAN7A686_9PEZI</name>
<dbReference type="InterPro" id="IPR048869">
    <property type="entry name" value="OCRL-1_2_ASH"/>
</dbReference>
<dbReference type="PANTHER" id="PTHR11200">
    <property type="entry name" value="INOSITOL 5-PHOSPHATASE"/>
    <property type="match status" value="1"/>
</dbReference>
<dbReference type="SMART" id="SM00128">
    <property type="entry name" value="IPPc"/>
    <property type="match status" value="1"/>
</dbReference>
<dbReference type="EMBL" id="MU866260">
    <property type="protein sequence ID" value="KAK4174849.1"/>
    <property type="molecule type" value="Genomic_DNA"/>
</dbReference>
<evidence type="ECO:0000259" key="2">
    <source>
        <dbReference type="SMART" id="SM00128"/>
    </source>
</evidence>
<dbReference type="Gene3D" id="2.60.40.10">
    <property type="entry name" value="Immunoglobulins"/>
    <property type="match status" value="1"/>
</dbReference>
<feature type="compositionally biased region" description="Basic and acidic residues" evidence="1">
    <location>
        <begin position="433"/>
        <end position="454"/>
    </location>
</feature>
<dbReference type="InterPro" id="IPR036691">
    <property type="entry name" value="Endo/exonu/phosph_ase_sf"/>
</dbReference>
<feature type="region of interest" description="Disordered" evidence="1">
    <location>
        <begin position="303"/>
        <end position="362"/>
    </location>
</feature>